<dbReference type="InterPro" id="IPR002577">
    <property type="entry name" value="HTH_HxlR"/>
</dbReference>
<accession>A0ABZ2M2C2</accession>
<dbReference type="Proteomes" id="UP001370348">
    <property type="component" value="Chromosome"/>
</dbReference>
<dbReference type="SUPFAM" id="SSF46785">
    <property type="entry name" value="Winged helix' DNA-binding domain"/>
    <property type="match status" value="1"/>
</dbReference>
<keyword evidence="3" id="KW-0804">Transcription</keyword>
<dbReference type="PROSITE" id="PS51118">
    <property type="entry name" value="HTH_HXLR"/>
    <property type="match status" value="1"/>
</dbReference>
<evidence type="ECO:0000313" key="6">
    <source>
        <dbReference type="Proteomes" id="UP001370348"/>
    </source>
</evidence>
<evidence type="ECO:0000259" key="4">
    <source>
        <dbReference type="PROSITE" id="PS51118"/>
    </source>
</evidence>
<dbReference type="PANTHER" id="PTHR33204:SF39">
    <property type="entry name" value="TRANSCRIPTIONAL REGULATORY PROTEIN"/>
    <property type="match status" value="1"/>
</dbReference>
<organism evidence="5 6">
    <name type="scientific">Pendulispora albinea</name>
    <dbReference type="NCBI Taxonomy" id="2741071"/>
    <lineage>
        <taxon>Bacteria</taxon>
        <taxon>Pseudomonadati</taxon>
        <taxon>Myxococcota</taxon>
        <taxon>Myxococcia</taxon>
        <taxon>Myxococcales</taxon>
        <taxon>Sorangiineae</taxon>
        <taxon>Pendulisporaceae</taxon>
        <taxon>Pendulispora</taxon>
    </lineage>
</organism>
<dbReference type="InterPro" id="IPR036388">
    <property type="entry name" value="WH-like_DNA-bd_sf"/>
</dbReference>
<name>A0ABZ2M2C2_9BACT</name>
<sequence>MSTHDQDPTERSEEQELRNCQSVRQILSRFGDKWTSSVVGVLGDKRLRFRDIHRAIGTISQRMLAVTLRGLERDGLVVRTAYPTVPPRVEYHLSERGRALIGVLRPFGEWVSANHDAIEESRKIFDGDTEEHE</sequence>
<evidence type="ECO:0000256" key="1">
    <source>
        <dbReference type="ARBA" id="ARBA00023015"/>
    </source>
</evidence>
<dbReference type="InterPro" id="IPR036390">
    <property type="entry name" value="WH_DNA-bd_sf"/>
</dbReference>
<keyword evidence="6" id="KW-1185">Reference proteome</keyword>
<protein>
    <submittedName>
        <fullName evidence="5">Helix-turn-helix transcriptional regulator</fullName>
    </submittedName>
</protein>
<keyword evidence="2" id="KW-0238">DNA-binding</keyword>
<gene>
    <name evidence="5" type="ORF">LZC94_02600</name>
</gene>
<dbReference type="EMBL" id="CP089984">
    <property type="protein sequence ID" value="WXB16171.1"/>
    <property type="molecule type" value="Genomic_DNA"/>
</dbReference>
<dbReference type="Pfam" id="PF01638">
    <property type="entry name" value="HxlR"/>
    <property type="match status" value="1"/>
</dbReference>
<dbReference type="PANTHER" id="PTHR33204">
    <property type="entry name" value="TRANSCRIPTIONAL REGULATOR, MARR FAMILY"/>
    <property type="match status" value="1"/>
</dbReference>
<proteinExistence type="predicted"/>
<evidence type="ECO:0000313" key="5">
    <source>
        <dbReference type="EMBL" id="WXB16171.1"/>
    </source>
</evidence>
<dbReference type="RefSeq" id="WP_394825800.1">
    <property type="nucleotide sequence ID" value="NZ_CP089984.1"/>
</dbReference>
<evidence type="ECO:0000256" key="3">
    <source>
        <dbReference type="ARBA" id="ARBA00023163"/>
    </source>
</evidence>
<dbReference type="Gene3D" id="1.10.10.10">
    <property type="entry name" value="Winged helix-like DNA-binding domain superfamily/Winged helix DNA-binding domain"/>
    <property type="match status" value="1"/>
</dbReference>
<keyword evidence="1" id="KW-0805">Transcription regulation</keyword>
<feature type="domain" description="HTH hxlR-type" evidence="4">
    <location>
        <begin position="20"/>
        <end position="119"/>
    </location>
</feature>
<evidence type="ECO:0000256" key="2">
    <source>
        <dbReference type="ARBA" id="ARBA00023125"/>
    </source>
</evidence>
<reference evidence="5 6" key="1">
    <citation type="submission" date="2021-12" db="EMBL/GenBank/DDBJ databases">
        <title>Discovery of the Pendulisporaceae a myxobacterial family with distinct sporulation behavior and unique specialized metabolism.</title>
        <authorList>
            <person name="Garcia R."/>
            <person name="Popoff A."/>
            <person name="Bader C.D."/>
            <person name="Loehr J."/>
            <person name="Walesch S."/>
            <person name="Walt C."/>
            <person name="Boldt J."/>
            <person name="Bunk B."/>
            <person name="Haeckl F.J.F.P.J."/>
            <person name="Gunesch A.P."/>
            <person name="Birkelbach J."/>
            <person name="Nuebel U."/>
            <person name="Pietschmann T."/>
            <person name="Bach T."/>
            <person name="Mueller R."/>
        </authorList>
    </citation>
    <scope>NUCLEOTIDE SEQUENCE [LARGE SCALE GENOMIC DNA]</scope>
    <source>
        <strain evidence="5 6">MSr11954</strain>
    </source>
</reference>